<dbReference type="InterPro" id="IPR036388">
    <property type="entry name" value="WH-like_DNA-bd_sf"/>
</dbReference>
<dbReference type="Proteomes" id="UP000515928">
    <property type="component" value="Chromosome"/>
</dbReference>
<reference evidence="4 5" key="1">
    <citation type="submission" date="2020-08" db="EMBL/GenBank/DDBJ databases">
        <title>Genome sequence of Erysipelothrix inopinata DSM 15511T.</title>
        <authorList>
            <person name="Hyun D.-W."/>
            <person name="Bae J.-W."/>
        </authorList>
    </citation>
    <scope>NUCLEOTIDE SEQUENCE [LARGE SCALE GENOMIC DNA]</scope>
    <source>
        <strain evidence="4 5">DSM 15511</strain>
    </source>
</reference>
<name>A0A7G9RXR4_9FIRM</name>
<protein>
    <recommendedName>
        <fullName evidence="3">UPF0122 protein H9L01_08430</fullName>
    </recommendedName>
</protein>
<dbReference type="HAMAP" id="MF_00245">
    <property type="entry name" value="UPF0122"/>
    <property type="match status" value="1"/>
</dbReference>
<dbReference type="RefSeq" id="WP_187533518.1">
    <property type="nucleotide sequence ID" value="NZ_CBCSHU010000004.1"/>
</dbReference>
<dbReference type="NCBIfam" id="NF045758">
    <property type="entry name" value="YlxM"/>
    <property type="match status" value="1"/>
</dbReference>
<evidence type="ECO:0000256" key="2">
    <source>
        <dbReference type="ARBA" id="ARBA00024764"/>
    </source>
</evidence>
<dbReference type="InterPro" id="IPR013324">
    <property type="entry name" value="RNA_pol_sigma_r3/r4-like"/>
</dbReference>
<comment type="function">
    <text evidence="2 3">Might take part in the signal recognition particle (SRP) pathway. This is inferred from the conservation of its genetic proximity to ftsY/ffh. May be a regulatory protein.</text>
</comment>
<dbReference type="PANTHER" id="PTHR40083">
    <property type="entry name" value="UPF0122 PROTEIN CBO2450/CLC_2298"/>
    <property type="match status" value="1"/>
</dbReference>
<evidence type="ECO:0000256" key="1">
    <source>
        <dbReference type="ARBA" id="ARBA00008720"/>
    </source>
</evidence>
<sequence length="103" mass="12340">MSFEKAILLNQLFDYYEPLLTQKQKEVFRMYYHEDLSYQEIADIQEISRAAVYDNLNRTSNLLEDYEKKLGVATRYQTLFNKLSELNDSRVNQILDEFIKKGE</sequence>
<dbReference type="Pfam" id="PF04297">
    <property type="entry name" value="UPF0122"/>
    <property type="match status" value="1"/>
</dbReference>
<evidence type="ECO:0000313" key="4">
    <source>
        <dbReference type="EMBL" id="QNN60389.1"/>
    </source>
</evidence>
<dbReference type="KEGG" id="eio:H9L01_08430"/>
<proteinExistence type="inferred from homology"/>
<keyword evidence="5" id="KW-1185">Reference proteome</keyword>
<dbReference type="SUPFAM" id="SSF88659">
    <property type="entry name" value="Sigma3 and sigma4 domains of RNA polymerase sigma factors"/>
    <property type="match status" value="1"/>
</dbReference>
<dbReference type="Gene3D" id="1.10.10.10">
    <property type="entry name" value="Winged helix-like DNA-binding domain superfamily/Winged helix DNA-binding domain"/>
    <property type="match status" value="1"/>
</dbReference>
<dbReference type="InterPro" id="IPR054831">
    <property type="entry name" value="UPF0122_fam_protein"/>
</dbReference>
<dbReference type="PANTHER" id="PTHR40083:SF1">
    <property type="entry name" value="UPF0122 PROTEIN YLXM"/>
    <property type="match status" value="1"/>
</dbReference>
<dbReference type="EMBL" id="CP060715">
    <property type="protein sequence ID" value="QNN60389.1"/>
    <property type="molecule type" value="Genomic_DNA"/>
</dbReference>
<keyword evidence="4" id="KW-0238">DNA-binding</keyword>
<evidence type="ECO:0000256" key="3">
    <source>
        <dbReference type="HAMAP-Rule" id="MF_00245"/>
    </source>
</evidence>
<organism evidence="4 5">
    <name type="scientific">Erysipelothrix inopinata</name>
    <dbReference type="NCBI Taxonomy" id="225084"/>
    <lineage>
        <taxon>Bacteria</taxon>
        <taxon>Bacillati</taxon>
        <taxon>Bacillota</taxon>
        <taxon>Erysipelotrichia</taxon>
        <taxon>Erysipelotrichales</taxon>
        <taxon>Erysipelotrichaceae</taxon>
        <taxon>Erysipelothrix</taxon>
    </lineage>
</organism>
<dbReference type="InterPro" id="IPR007394">
    <property type="entry name" value="UPF0122"/>
</dbReference>
<gene>
    <name evidence="4" type="ORF">H9L01_08430</name>
</gene>
<accession>A0A7G9RXR4</accession>
<evidence type="ECO:0000313" key="5">
    <source>
        <dbReference type="Proteomes" id="UP000515928"/>
    </source>
</evidence>
<comment type="similarity">
    <text evidence="1 3">Belongs to the UPF0122 family.</text>
</comment>
<dbReference type="AlphaFoldDB" id="A0A7G9RXR4"/>
<dbReference type="GO" id="GO:0003677">
    <property type="term" value="F:DNA binding"/>
    <property type="evidence" value="ECO:0007669"/>
    <property type="project" value="UniProtKB-KW"/>
</dbReference>